<accession>A0A1H1J1U6</accession>
<keyword evidence="7" id="KW-0406">Ion transport</keyword>
<dbReference type="InterPro" id="IPR033900">
    <property type="entry name" value="Gram_neg_porin_domain"/>
</dbReference>
<dbReference type="Gene3D" id="2.40.160.10">
    <property type="entry name" value="Porin"/>
    <property type="match status" value="1"/>
</dbReference>
<dbReference type="PANTHER" id="PTHR34501">
    <property type="entry name" value="PROTEIN YDDL-RELATED"/>
    <property type="match status" value="1"/>
</dbReference>
<proteinExistence type="predicted"/>
<evidence type="ECO:0000256" key="2">
    <source>
        <dbReference type="ARBA" id="ARBA00011233"/>
    </source>
</evidence>
<reference evidence="14" key="1">
    <citation type="submission" date="2016-10" db="EMBL/GenBank/DDBJ databases">
        <authorList>
            <person name="Varghese N."/>
            <person name="Submissions S."/>
        </authorList>
    </citation>
    <scope>NUCLEOTIDE SEQUENCE [LARGE SCALE GENOMIC DNA]</scope>
    <source>
        <strain evidence="14">DUS833</strain>
    </source>
</reference>
<feature type="chain" id="PRO_5011730735" evidence="11">
    <location>
        <begin position="30"/>
        <end position="368"/>
    </location>
</feature>
<evidence type="ECO:0000256" key="8">
    <source>
        <dbReference type="ARBA" id="ARBA00023114"/>
    </source>
</evidence>
<gene>
    <name evidence="13" type="ORF">SAMN05445850_4016</name>
</gene>
<dbReference type="GO" id="GO:0046930">
    <property type="term" value="C:pore complex"/>
    <property type="evidence" value="ECO:0007669"/>
    <property type="project" value="UniProtKB-KW"/>
</dbReference>
<dbReference type="STRING" id="157910.SAMN05445850_4016"/>
<dbReference type="SUPFAM" id="SSF56935">
    <property type="entry name" value="Porins"/>
    <property type="match status" value="1"/>
</dbReference>
<sequence>MVKHKPLARPSKVLFACGIGIGISGAAHAQSSVTLYGIVDSGVTYVTHAVTSQGSSGTQVALGTGNRLNSRWGFTGKEDLGGGLRAIFTLESGMSMNTGALQQGGRLFGRQAFVGLESDRYGAMMLGRQMTPMYRYFLALDPLGYSSYGLSAQDAQFVGRADNAVSYLGHVGPFELNALYSLGYDAVTYNVPVAGSFRVGKQYDIGGRYVQGPLNLTFVYEQRQGSAIASSGDSERRYVAGGSYQIGKATLYGGYELLLNDVRSTLAASPPQSMAFAGVRYRVTPALDLAAATYYHAYRQVDAHAVSTGVNADYWLSKRTALYTDITYVINSSKAALSATGWATSVATTTVKTGANQLAVALGVLHKF</sequence>
<dbReference type="RefSeq" id="WP_090806252.1">
    <property type="nucleotide sequence ID" value="NZ_FNKX01000002.1"/>
</dbReference>
<dbReference type="PANTHER" id="PTHR34501:SF9">
    <property type="entry name" value="MAJOR OUTER MEMBRANE PROTEIN P.IA"/>
    <property type="match status" value="1"/>
</dbReference>
<evidence type="ECO:0000256" key="4">
    <source>
        <dbReference type="ARBA" id="ARBA00022452"/>
    </source>
</evidence>
<evidence type="ECO:0000256" key="3">
    <source>
        <dbReference type="ARBA" id="ARBA00022448"/>
    </source>
</evidence>
<keyword evidence="8" id="KW-0626">Porin</keyword>
<organism evidence="13 14">
    <name type="scientific">Paraburkholderia tuberum</name>
    <dbReference type="NCBI Taxonomy" id="157910"/>
    <lineage>
        <taxon>Bacteria</taxon>
        <taxon>Pseudomonadati</taxon>
        <taxon>Pseudomonadota</taxon>
        <taxon>Betaproteobacteria</taxon>
        <taxon>Burkholderiales</taxon>
        <taxon>Burkholderiaceae</taxon>
        <taxon>Paraburkholderia</taxon>
    </lineage>
</organism>
<dbReference type="InterPro" id="IPR001702">
    <property type="entry name" value="Porin_Gram-ve"/>
</dbReference>
<dbReference type="CDD" id="cd00342">
    <property type="entry name" value="gram_neg_porins"/>
    <property type="match status" value="1"/>
</dbReference>
<dbReference type="GO" id="GO:0015288">
    <property type="term" value="F:porin activity"/>
    <property type="evidence" value="ECO:0007669"/>
    <property type="project" value="UniProtKB-KW"/>
</dbReference>
<protein>
    <submittedName>
        <fullName evidence="13">Outer membrane protein (Porin)</fullName>
    </submittedName>
</protein>
<evidence type="ECO:0000313" key="13">
    <source>
        <dbReference type="EMBL" id="SDR43954.1"/>
    </source>
</evidence>
<dbReference type="Proteomes" id="UP000199365">
    <property type="component" value="Unassembled WGS sequence"/>
</dbReference>
<keyword evidence="10" id="KW-0998">Cell outer membrane</keyword>
<dbReference type="Pfam" id="PF13609">
    <property type="entry name" value="Porin_4"/>
    <property type="match status" value="1"/>
</dbReference>
<comment type="subunit">
    <text evidence="2">Homotrimer.</text>
</comment>
<comment type="subcellular location">
    <subcellularLocation>
        <location evidence="1">Cell outer membrane</location>
        <topology evidence="1">Multi-pass membrane protein</topology>
    </subcellularLocation>
</comment>
<dbReference type="InterPro" id="IPR050298">
    <property type="entry name" value="Gram-neg_bact_OMP"/>
</dbReference>
<dbReference type="GO" id="GO:0034220">
    <property type="term" value="P:monoatomic ion transmembrane transport"/>
    <property type="evidence" value="ECO:0007669"/>
    <property type="project" value="InterPro"/>
</dbReference>
<dbReference type="PRINTS" id="PR00184">
    <property type="entry name" value="NEISSPPORIN"/>
</dbReference>
<keyword evidence="14" id="KW-1185">Reference proteome</keyword>
<evidence type="ECO:0000256" key="1">
    <source>
        <dbReference type="ARBA" id="ARBA00004571"/>
    </source>
</evidence>
<feature type="domain" description="Porin" evidence="12">
    <location>
        <begin position="23"/>
        <end position="332"/>
    </location>
</feature>
<evidence type="ECO:0000313" key="14">
    <source>
        <dbReference type="Proteomes" id="UP000199365"/>
    </source>
</evidence>
<dbReference type="InterPro" id="IPR002299">
    <property type="entry name" value="Porin_Neis"/>
</dbReference>
<dbReference type="InterPro" id="IPR023614">
    <property type="entry name" value="Porin_dom_sf"/>
</dbReference>
<dbReference type="EMBL" id="FNKX01000002">
    <property type="protein sequence ID" value="SDR43954.1"/>
    <property type="molecule type" value="Genomic_DNA"/>
</dbReference>
<dbReference type="GO" id="GO:0009279">
    <property type="term" value="C:cell outer membrane"/>
    <property type="evidence" value="ECO:0007669"/>
    <property type="project" value="UniProtKB-SubCell"/>
</dbReference>
<dbReference type="AlphaFoldDB" id="A0A1H1J1U6"/>
<evidence type="ECO:0000256" key="6">
    <source>
        <dbReference type="ARBA" id="ARBA00022729"/>
    </source>
</evidence>
<feature type="signal peptide" evidence="11">
    <location>
        <begin position="1"/>
        <end position="29"/>
    </location>
</feature>
<keyword evidence="4" id="KW-1134">Transmembrane beta strand</keyword>
<keyword evidence="6 11" id="KW-0732">Signal</keyword>
<evidence type="ECO:0000256" key="7">
    <source>
        <dbReference type="ARBA" id="ARBA00023065"/>
    </source>
</evidence>
<evidence type="ECO:0000256" key="9">
    <source>
        <dbReference type="ARBA" id="ARBA00023136"/>
    </source>
</evidence>
<dbReference type="PRINTS" id="PR00182">
    <property type="entry name" value="ECOLNEIPORIN"/>
</dbReference>
<evidence type="ECO:0000259" key="12">
    <source>
        <dbReference type="Pfam" id="PF13609"/>
    </source>
</evidence>
<name>A0A1H1J1U6_9BURK</name>
<evidence type="ECO:0000256" key="10">
    <source>
        <dbReference type="ARBA" id="ARBA00023237"/>
    </source>
</evidence>
<evidence type="ECO:0000256" key="5">
    <source>
        <dbReference type="ARBA" id="ARBA00022692"/>
    </source>
</evidence>
<keyword evidence="9" id="KW-0472">Membrane</keyword>
<evidence type="ECO:0000256" key="11">
    <source>
        <dbReference type="SAM" id="SignalP"/>
    </source>
</evidence>
<keyword evidence="3" id="KW-0813">Transport</keyword>
<keyword evidence="5" id="KW-0812">Transmembrane</keyword>